<dbReference type="OrthoDB" id="5332316at2759"/>
<evidence type="ECO:0000313" key="3">
    <source>
        <dbReference type="Proteomes" id="UP000011761"/>
    </source>
</evidence>
<sequence>MLVRTLLRRRVASGHRFQCSRITLRHASNDGRRRRGVGGGGNGPPDHHGVKRIKVGPNNGALSLAEQLFPKTKKDAGDEERPPREIPRLPLESPNMPKRMTRSDHNIFHDRPMMPQLEREIRRQDELSPEITVLVLRNASKNLVEEDFRRLVPQGQHMEGWMLEQGDIIKVLPGRDLATLEQGNYYYLLFKNRLSAFTYQGHVSRMFQIVAQQTPTSTASQIPPPPGYKVLGMDAHAVLQAFTLVPASQKMDLRMLSHPMTPAMDSLVKHQGYKALVRRPDRMPFEVRLTLEGPQLQVPAIRHVLVETAKDRSLPWSGGDDNVPRITKWEPTNPATTRDRHSPKAGAVPAPDASELAATSGDHVEETRRSPQLVYILGFCTELAAQRFLRYWHRRPMTLSEDGIEHGHYDDIAPITNVEMLW</sequence>
<dbReference type="Proteomes" id="UP000011761">
    <property type="component" value="Unassembled WGS sequence"/>
</dbReference>
<protein>
    <submittedName>
        <fullName evidence="2">Uncharacterized protein</fullName>
    </submittedName>
</protein>
<evidence type="ECO:0000313" key="2">
    <source>
        <dbReference type="EMBL" id="EMC92581.1"/>
    </source>
</evidence>
<keyword evidence="3" id="KW-1185">Reference proteome</keyword>
<gene>
    <name evidence="2" type="ORF">BAUCODRAFT_114323</name>
</gene>
<dbReference type="RefSeq" id="XP_007680004.1">
    <property type="nucleotide sequence ID" value="XM_007681814.1"/>
</dbReference>
<organism evidence="2 3">
    <name type="scientific">Baudoinia panamericana (strain UAMH 10762)</name>
    <name type="common">Angels' share fungus</name>
    <name type="synonym">Baudoinia compniacensis (strain UAMH 10762)</name>
    <dbReference type="NCBI Taxonomy" id="717646"/>
    <lineage>
        <taxon>Eukaryota</taxon>
        <taxon>Fungi</taxon>
        <taxon>Dikarya</taxon>
        <taxon>Ascomycota</taxon>
        <taxon>Pezizomycotina</taxon>
        <taxon>Dothideomycetes</taxon>
        <taxon>Dothideomycetidae</taxon>
        <taxon>Mycosphaerellales</taxon>
        <taxon>Teratosphaeriaceae</taxon>
        <taxon>Baudoinia</taxon>
    </lineage>
</organism>
<reference evidence="2 3" key="1">
    <citation type="journal article" date="2012" name="PLoS Pathog.">
        <title>Diverse lifestyles and strategies of plant pathogenesis encoded in the genomes of eighteen Dothideomycetes fungi.</title>
        <authorList>
            <person name="Ohm R.A."/>
            <person name="Feau N."/>
            <person name="Henrissat B."/>
            <person name="Schoch C.L."/>
            <person name="Horwitz B.A."/>
            <person name="Barry K.W."/>
            <person name="Condon B.J."/>
            <person name="Copeland A.C."/>
            <person name="Dhillon B."/>
            <person name="Glaser F."/>
            <person name="Hesse C.N."/>
            <person name="Kosti I."/>
            <person name="LaButti K."/>
            <person name="Lindquist E.A."/>
            <person name="Lucas S."/>
            <person name="Salamov A.A."/>
            <person name="Bradshaw R.E."/>
            <person name="Ciuffetti L."/>
            <person name="Hamelin R.C."/>
            <person name="Kema G.H.J."/>
            <person name="Lawrence C."/>
            <person name="Scott J.A."/>
            <person name="Spatafora J.W."/>
            <person name="Turgeon B.G."/>
            <person name="de Wit P.J.G.M."/>
            <person name="Zhong S."/>
            <person name="Goodwin S.B."/>
            <person name="Grigoriev I.V."/>
        </authorList>
    </citation>
    <scope>NUCLEOTIDE SEQUENCE [LARGE SCALE GENOMIC DNA]</scope>
    <source>
        <strain evidence="2 3">UAMH 10762</strain>
    </source>
</reference>
<feature type="region of interest" description="Disordered" evidence="1">
    <location>
        <begin position="315"/>
        <end position="365"/>
    </location>
</feature>
<dbReference type="eggNOG" id="ENOG502SPB4">
    <property type="taxonomic scope" value="Eukaryota"/>
</dbReference>
<feature type="compositionally biased region" description="Basic and acidic residues" evidence="1">
    <location>
        <begin position="72"/>
        <end position="87"/>
    </location>
</feature>
<dbReference type="KEGG" id="bcom:BAUCODRAFT_114323"/>
<feature type="region of interest" description="Disordered" evidence="1">
    <location>
        <begin position="25"/>
        <end position="49"/>
    </location>
</feature>
<dbReference type="HOGENOM" id="CLU_045435_2_1_1"/>
<proteinExistence type="predicted"/>
<dbReference type="EMBL" id="KB445561">
    <property type="protein sequence ID" value="EMC92581.1"/>
    <property type="molecule type" value="Genomic_DNA"/>
</dbReference>
<name>M2M897_BAUPA</name>
<dbReference type="GeneID" id="19107233"/>
<feature type="region of interest" description="Disordered" evidence="1">
    <location>
        <begin position="68"/>
        <end position="103"/>
    </location>
</feature>
<evidence type="ECO:0000256" key="1">
    <source>
        <dbReference type="SAM" id="MobiDB-lite"/>
    </source>
</evidence>
<dbReference type="OMA" id="RSNTWIL"/>
<dbReference type="AlphaFoldDB" id="M2M897"/>
<accession>M2M897</accession>